<dbReference type="AlphaFoldDB" id="A0A266Q2L0"/>
<keyword evidence="1" id="KW-0732">Signal</keyword>
<dbReference type="GO" id="GO:0016787">
    <property type="term" value="F:hydrolase activity"/>
    <property type="evidence" value="ECO:0007669"/>
    <property type="project" value="InterPro"/>
</dbReference>
<feature type="signal peptide" evidence="1">
    <location>
        <begin position="1"/>
        <end position="22"/>
    </location>
</feature>
<dbReference type="InterPro" id="IPR010496">
    <property type="entry name" value="AL/BT2_dom"/>
</dbReference>
<organism evidence="3 4">
    <name type="scientific">Cellvibrio mixtus</name>
    <dbReference type="NCBI Taxonomy" id="39650"/>
    <lineage>
        <taxon>Bacteria</taxon>
        <taxon>Pseudomonadati</taxon>
        <taxon>Pseudomonadota</taxon>
        <taxon>Gammaproteobacteria</taxon>
        <taxon>Cellvibrionales</taxon>
        <taxon>Cellvibrionaceae</taxon>
        <taxon>Cellvibrio</taxon>
    </lineage>
</organism>
<dbReference type="Proteomes" id="UP000216101">
    <property type="component" value="Unassembled WGS sequence"/>
</dbReference>
<dbReference type="RefSeq" id="WP_078045536.1">
    <property type="nucleotide sequence ID" value="NZ_NHNI01000003.1"/>
</dbReference>
<reference evidence="4" key="1">
    <citation type="submission" date="2017-05" db="EMBL/GenBank/DDBJ databases">
        <authorList>
            <person name="Barney B.M."/>
        </authorList>
    </citation>
    <scope>NUCLEOTIDE SEQUENCE [LARGE SCALE GENOMIC DNA]</scope>
    <source>
        <strain evidence="4">PSBB022</strain>
    </source>
</reference>
<gene>
    <name evidence="3" type="ORF">CBP51_18810</name>
</gene>
<protein>
    <recommendedName>
        <fullName evidence="2">3-keto-alpha-glucoside-1,2-lyase/3-keto-2-hydroxy-glucal hydratase domain-containing protein</fullName>
    </recommendedName>
</protein>
<dbReference type="STRING" id="1209072.GCA_000766945_03172"/>
<keyword evidence="4" id="KW-1185">Reference proteome</keyword>
<accession>A0A266Q2L0</accession>
<feature type="domain" description="3-keto-alpha-glucoside-1,2-lyase/3-keto-2-hydroxy-glucal hydratase" evidence="2">
    <location>
        <begin position="24"/>
        <end position="263"/>
    </location>
</feature>
<proteinExistence type="predicted"/>
<evidence type="ECO:0000313" key="3">
    <source>
        <dbReference type="EMBL" id="OZY83866.1"/>
    </source>
</evidence>
<comment type="caution">
    <text evidence="3">The sequence shown here is derived from an EMBL/GenBank/DDBJ whole genome shotgun (WGS) entry which is preliminary data.</text>
</comment>
<dbReference type="Pfam" id="PF06439">
    <property type="entry name" value="3keto-disac_hyd"/>
    <property type="match status" value="1"/>
</dbReference>
<evidence type="ECO:0000259" key="2">
    <source>
        <dbReference type="Pfam" id="PF06439"/>
    </source>
</evidence>
<feature type="chain" id="PRO_5013238400" description="3-keto-alpha-glucoside-1,2-lyase/3-keto-2-hydroxy-glucal hydratase domain-containing protein" evidence="1">
    <location>
        <begin position="23"/>
        <end position="272"/>
    </location>
</feature>
<dbReference type="EMBL" id="NHNI01000003">
    <property type="protein sequence ID" value="OZY83866.1"/>
    <property type="molecule type" value="Genomic_DNA"/>
</dbReference>
<sequence length="272" mass="30628">MKLSPFAWASLMAVLVASSAQAGEWRSLFNGKDLTGWQPYVSFQPETNAHDLVSKHTPRGINNDPKQVFTVVDGLLRVSGEEWGGLTSQEEFGAFHLKFEVKWGEKKWPPRLDAPRDSGLLYFAVGPEGAQSRHWLRSHEFQVQEGDSGDYHSLDGVIIDVHGTDTNIGDWKFYAYDPKAPLRKDIAARVLKRGLYEKPSGEWDTMEVIADGDTLIHKVNGHEVFRGFNSRHKVDGKYVPLNRGKLQIQSEGAETFYRNIQIKALDKPASAY</sequence>
<dbReference type="Gene3D" id="2.60.120.560">
    <property type="entry name" value="Exo-inulinase, domain 1"/>
    <property type="match status" value="1"/>
</dbReference>
<name>A0A266Q2L0_9GAMM</name>
<evidence type="ECO:0000313" key="4">
    <source>
        <dbReference type="Proteomes" id="UP000216101"/>
    </source>
</evidence>
<evidence type="ECO:0000256" key="1">
    <source>
        <dbReference type="SAM" id="SignalP"/>
    </source>
</evidence>